<comment type="caution">
    <text evidence="2">The sequence shown here is derived from an EMBL/GenBank/DDBJ whole genome shotgun (WGS) entry which is preliminary data.</text>
</comment>
<sequence>MRRSWKMALGVSLCTGVLLAGSQGLTSTSADGTLISNNIRSQQTDLNLLWEVQASSTNKMTTSSSAEAALFPMVGQVAYVPKSSATGRSPLYRLYNGSSDHMVSLTAGEGGYTTEATIGYPWNAATKPAGTTAMFRGLNSSGDHALMSDHQQYSGYSVEGLGNAYSYPRFGSQVPLLTLTGSAMTVKSNLAAGGVIWELWWNGKQMIDNYDYGREIQASMSFQDSNALPTEGGDFVSNSNKNYMHGSPIASSGNTITTTSKKQSTRAVPLEWNYTSFNGGLADVPVIYKDWKLGKDITLDDQGMDLGTGFNNLRAQIMRYDTVLDIPQTLYGSNIEIPTAYLSNDLRRGFTFDATQSDINAGLSEKTVSDYTQLDSQTYHLQYSVDAGGVIYATDNLQYALGIYGSQPSIGGSATYFTLWKFGSFSSPFVTKWSAGNGWSTFNAGENRFTTYVIAGTLDDVRTAMRRMYMMGYR</sequence>
<organism evidence="2 3">
    <name type="scientific">Paenibacillus mendelii</name>
    <dbReference type="NCBI Taxonomy" id="206163"/>
    <lineage>
        <taxon>Bacteria</taxon>
        <taxon>Bacillati</taxon>
        <taxon>Bacillota</taxon>
        <taxon>Bacilli</taxon>
        <taxon>Bacillales</taxon>
        <taxon>Paenibacillaceae</taxon>
        <taxon>Paenibacillus</taxon>
    </lineage>
</organism>
<dbReference type="Proteomes" id="UP001589818">
    <property type="component" value="Unassembled WGS sequence"/>
</dbReference>
<feature type="signal peptide" evidence="1">
    <location>
        <begin position="1"/>
        <end position="20"/>
    </location>
</feature>
<feature type="chain" id="PRO_5045494744" evidence="1">
    <location>
        <begin position="21"/>
        <end position="474"/>
    </location>
</feature>
<protein>
    <submittedName>
        <fullName evidence="2">Uncharacterized protein</fullName>
    </submittedName>
</protein>
<dbReference type="RefSeq" id="WP_204815771.1">
    <property type="nucleotide sequence ID" value="NZ_JANHOF010000001.1"/>
</dbReference>
<reference evidence="2 3" key="1">
    <citation type="submission" date="2024-09" db="EMBL/GenBank/DDBJ databases">
        <authorList>
            <person name="Sun Q."/>
            <person name="Mori K."/>
        </authorList>
    </citation>
    <scope>NUCLEOTIDE SEQUENCE [LARGE SCALE GENOMIC DNA]</scope>
    <source>
        <strain evidence="2 3">CCM 4839</strain>
    </source>
</reference>
<gene>
    <name evidence="2" type="ORF">ACFFJ8_24900</name>
</gene>
<keyword evidence="3" id="KW-1185">Reference proteome</keyword>
<evidence type="ECO:0000313" key="3">
    <source>
        <dbReference type="Proteomes" id="UP001589818"/>
    </source>
</evidence>
<keyword evidence="1" id="KW-0732">Signal</keyword>
<evidence type="ECO:0000256" key="1">
    <source>
        <dbReference type="SAM" id="SignalP"/>
    </source>
</evidence>
<accession>A0ABV6JIC0</accession>
<evidence type="ECO:0000313" key="2">
    <source>
        <dbReference type="EMBL" id="MFC0394585.1"/>
    </source>
</evidence>
<proteinExistence type="predicted"/>
<name>A0ABV6JIC0_9BACL</name>
<dbReference type="EMBL" id="JBHLVF010000041">
    <property type="protein sequence ID" value="MFC0394585.1"/>
    <property type="molecule type" value="Genomic_DNA"/>
</dbReference>